<dbReference type="PANTHER" id="PTHR34153">
    <property type="entry name" value="SI:CH211-262H13.3-RELATED-RELATED"/>
    <property type="match status" value="1"/>
</dbReference>
<reference evidence="3" key="1">
    <citation type="submission" date="2023-01" db="EMBL/GenBank/DDBJ databases">
        <title>Key to firefly adult light organ development and bioluminescence: homeobox transcription factors regulate luciferase expression and transportation to peroxisome.</title>
        <authorList>
            <person name="Fu X."/>
        </authorList>
    </citation>
    <scope>NUCLEOTIDE SEQUENCE [LARGE SCALE GENOMIC DNA]</scope>
</reference>
<evidence type="ECO:0000256" key="1">
    <source>
        <dbReference type="SAM" id="MobiDB-lite"/>
    </source>
</evidence>
<evidence type="ECO:0008006" key="4">
    <source>
        <dbReference type="Google" id="ProtNLM"/>
    </source>
</evidence>
<evidence type="ECO:0000313" key="2">
    <source>
        <dbReference type="EMBL" id="KAK4878581.1"/>
    </source>
</evidence>
<comment type="caution">
    <text evidence="2">The sequence shown here is derived from an EMBL/GenBank/DDBJ whole genome shotgun (WGS) entry which is preliminary data.</text>
</comment>
<protein>
    <recommendedName>
        <fullName evidence="4">DUF4806 domain-containing protein</fullName>
    </recommendedName>
</protein>
<dbReference type="EMBL" id="JARPUR010000004">
    <property type="protein sequence ID" value="KAK4878581.1"/>
    <property type="molecule type" value="Genomic_DNA"/>
</dbReference>
<accession>A0AAN7S8T9</accession>
<feature type="compositionally biased region" description="Basic and acidic residues" evidence="1">
    <location>
        <begin position="222"/>
        <end position="233"/>
    </location>
</feature>
<keyword evidence="3" id="KW-1185">Reference proteome</keyword>
<dbReference type="PANTHER" id="PTHR34153:SF2">
    <property type="entry name" value="SI:CH211-262H13.3-RELATED"/>
    <property type="match status" value="1"/>
</dbReference>
<sequence>MSLIYGEQSLLGQNKLTVINNLVDTNSAGRCCRTDITEINVNNGLPITPNALEEPSSILVSTNAILSDSDKNICIYRMSWAVVIFIDDDSVEVVPTTWCVSKECFWPPLKGAKLKEAIIKQSTPQNTWTKYKIRLLKCYDEFKVASKKCELAKEQESLSSCSEAISLSHSTAVSFGKGCRKLTQKNLPEYEYVMSNSENDDEEEANAAIKFPRGPFPVGSTNKHDEQSHRLEKTGNYNCSQLDGRSNYESEEDTANDGVQVVRTLFPVCHKNQDDEHAIRLKNVSPTNRDNEIMSEITRLSEKIDFMLEKNKEFQKQCIRNFSLIGNRLKYLNENLEVLINRPQKNLDENNEPDEAFLKLLQSFPIENDCKLNEIEICLKDANVMSKFAKEFSRVGGDTVKEITRGIMYRIIANELGSLYSFEGFKKKKIFKNLELYKLVLRAVRLNKNTSEATEKEIIGHIKSWLAQAKFRLKGNATAVITSAAEDNSKTISLE</sequence>
<name>A0AAN7S8T9_9COLE</name>
<proteinExistence type="predicted"/>
<dbReference type="AlphaFoldDB" id="A0AAN7S8T9"/>
<dbReference type="Proteomes" id="UP001353858">
    <property type="component" value="Unassembled WGS sequence"/>
</dbReference>
<evidence type="ECO:0000313" key="3">
    <source>
        <dbReference type="Proteomes" id="UP001353858"/>
    </source>
</evidence>
<feature type="compositionally biased region" description="Polar residues" evidence="1">
    <location>
        <begin position="235"/>
        <end position="244"/>
    </location>
</feature>
<organism evidence="2 3">
    <name type="scientific">Aquatica leii</name>
    <dbReference type="NCBI Taxonomy" id="1421715"/>
    <lineage>
        <taxon>Eukaryota</taxon>
        <taxon>Metazoa</taxon>
        <taxon>Ecdysozoa</taxon>
        <taxon>Arthropoda</taxon>
        <taxon>Hexapoda</taxon>
        <taxon>Insecta</taxon>
        <taxon>Pterygota</taxon>
        <taxon>Neoptera</taxon>
        <taxon>Endopterygota</taxon>
        <taxon>Coleoptera</taxon>
        <taxon>Polyphaga</taxon>
        <taxon>Elateriformia</taxon>
        <taxon>Elateroidea</taxon>
        <taxon>Lampyridae</taxon>
        <taxon>Luciolinae</taxon>
        <taxon>Aquatica</taxon>
    </lineage>
</organism>
<feature type="region of interest" description="Disordered" evidence="1">
    <location>
        <begin position="212"/>
        <end position="254"/>
    </location>
</feature>
<gene>
    <name evidence="2" type="ORF">RN001_011087</name>
</gene>